<dbReference type="InterPro" id="IPR005119">
    <property type="entry name" value="LysR_subst-bd"/>
</dbReference>
<accession>A0A1R1EAC4</accession>
<evidence type="ECO:0000256" key="4">
    <source>
        <dbReference type="ARBA" id="ARBA00023163"/>
    </source>
</evidence>
<dbReference type="InterPro" id="IPR036388">
    <property type="entry name" value="WH-like_DNA-bd_sf"/>
</dbReference>
<dbReference type="PROSITE" id="PS50931">
    <property type="entry name" value="HTH_LYSR"/>
    <property type="match status" value="1"/>
</dbReference>
<dbReference type="Gene3D" id="3.40.190.290">
    <property type="match status" value="1"/>
</dbReference>
<name>A0A1R1EAC4_9BACL</name>
<dbReference type="InterPro" id="IPR000847">
    <property type="entry name" value="LysR_HTH_N"/>
</dbReference>
<evidence type="ECO:0000256" key="3">
    <source>
        <dbReference type="ARBA" id="ARBA00023125"/>
    </source>
</evidence>
<reference evidence="6 7" key="1">
    <citation type="submission" date="2016-11" db="EMBL/GenBank/DDBJ databases">
        <title>Paenibacillus species isolates.</title>
        <authorList>
            <person name="Beno S.M."/>
        </authorList>
    </citation>
    <scope>NUCLEOTIDE SEQUENCE [LARGE SCALE GENOMIC DNA]</scope>
    <source>
        <strain evidence="6 7">FSL R5-0378</strain>
    </source>
</reference>
<comment type="caution">
    <text evidence="6">The sequence shown here is derived from an EMBL/GenBank/DDBJ whole genome shotgun (WGS) entry which is preliminary data.</text>
</comment>
<dbReference type="SUPFAM" id="SSF53850">
    <property type="entry name" value="Periplasmic binding protein-like II"/>
    <property type="match status" value="1"/>
</dbReference>
<keyword evidence="4" id="KW-0804">Transcription</keyword>
<dbReference type="GO" id="GO:0003677">
    <property type="term" value="F:DNA binding"/>
    <property type="evidence" value="ECO:0007669"/>
    <property type="project" value="UniProtKB-KW"/>
</dbReference>
<keyword evidence="2" id="KW-0805">Transcription regulation</keyword>
<keyword evidence="7" id="KW-1185">Reference proteome</keyword>
<dbReference type="EMBL" id="MRTP01000016">
    <property type="protein sequence ID" value="OMF48776.1"/>
    <property type="molecule type" value="Genomic_DNA"/>
</dbReference>
<proteinExistence type="inferred from homology"/>
<dbReference type="PRINTS" id="PR00039">
    <property type="entry name" value="HTHLYSR"/>
</dbReference>
<gene>
    <name evidence="6" type="ORF">BK138_30925</name>
</gene>
<dbReference type="Proteomes" id="UP000187172">
    <property type="component" value="Unassembled WGS sequence"/>
</dbReference>
<feature type="domain" description="HTH lysR-type" evidence="5">
    <location>
        <begin position="1"/>
        <end position="58"/>
    </location>
</feature>
<evidence type="ECO:0000313" key="7">
    <source>
        <dbReference type="Proteomes" id="UP000187172"/>
    </source>
</evidence>
<dbReference type="InterPro" id="IPR036390">
    <property type="entry name" value="WH_DNA-bd_sf"/>
</dbReference>
<protein>
    <submittedName>
        <fullName evidence="6">LysR family transcriptional regulator</fullName>
    </submittedName>
</protein>
<dbReference type="FunFam" id="1.10.10.10:FF:000001">
    <property type="entry name" value="LysR family transcriptional regulator"/>
    <property type="match status" value="1"/>
</dbReference>
<organism evidence="6 7">
    <name type="scientific">Paenibacillus rhizosphaerae</name>
    <dbReference type="NCBI Taxonomy" id="297318"/>
    <lineage>
        <taxon>Bacteria</taxon>
        <taxon>Bacillati</taxon>
        <taxon>Bacillota</taxon>
        <taxon>Bacilli</taxon>
        <taxon>Bacillales</taxon>
        <taxon>Paenibacillaceae</taxon>
        <taxon>Paenibacillus</taxon>
    </lineage>
</organism>
<dbReference type="PANTHER" id="PTHR30419">
    <property type="entry name" value="HTH-TYPE TRANSCRIPTIONAL REGULATOR YBHD"/>
    <property type="match status" value="1"/>
</dbReference>
<dbReference type="Pfam" id="PF03466">
    <property type="entry name" value="LysR_substrate"/>
    <property type="match status" value="1"/>
</dbReference>
<evidence type="ECO:0000259" key="5">
    <source>
        <dbReference type="PROSITE" id="PS50931"/>
    </source>
</evidence>
<evidence type="ECO:0000256" key="1">
    <source>
        <dbReference type="ARBA" id="ARBA00009437"/>
    </source>
</evidence>
<evidence type="ECO:0000256" key="2">
    <source>
        <dbReference type="ARBA" id="ARBA00023015"/>
    </source>
</evidence>
<dbReference type="AlphaFoldDB" id="A0A1R1EAC4"/>
<evidence type="ECO:0000313" key="6">
    <source>
        <dbReference type="EMBL" id="OMF48776.1"/>
    </source>
</evidence>
<comment type="similarity">
    <text evidence="1">Belongs to the LysR transcriptional regulatory family.</text>
</comment>
<dbReference type="SUPFAM" id="SSF46785">
    <property type="entry name" value="Winged helix' DNA-binding domain"/>
    <property type="match status" value="1"/>
</dbReference>
<dbReference type="GO" id="GO:0003700">
    <property type="term" value="F:DNA-binding transcription factor activity"/>
    <property type="evidence" value="ECO:0007669"/>
    <property type="project" value="InterPro"/>
</dbReference>
<dbReference type="Gene3D" id="1.10.10.10">
    <property type="entry name" value="Winged helix-like DNA-binding domain superfamily/Winged helix DNA-binding domain"/>
    <property type="match status" value="1"/>
</dbReference>
<dbReference type="InterPro" id="IPR050950">
    <property type="entry name" value="HTH-type_LysR_regulators"/>
</dbReference>
<dbReference type="GO" id="GO:0005829">
    <property type="term" value="C:cytosol"/>
    <property type="evidence" value="ECO:0007669"/>
    <property type="project" value="TreeGrafter"/>
</dbReference>
<keyword evidence="3" id="KW-0238">DNA-binding</keyword>
<dbReference type="STRING" id="297318.BK138_30925"/>
<dbReference type="RefSeq" id="WP_076175781.1">
    <property type="nucleotide sequence ID" value="NZ_MRTP01000016.1"/>
</dbReference>
<sequence length="288" mass="32583">MELLQLQYFRKVAELEHMTRAAEELRIAQPALSKTISRLEEDLGVPLFDRKGRQIQLNAFGRAYLRRVETALNALEDGKRELEDLAGAEKGRVNLATTTHKCFSDRIGDFLGMHPGIRLQISQAGEQEKRDKLLSGELDLCITFPPIEQPGIEGISFLTEEILLAVPSSHRFAGRSSIRLSEAAGEAFICIQSSNPFRKMTDQFCRQAGFAPDIVCEVDEHSAVGHFIRAGVGIAFIPETLVDRIGFSFHVLRIEEPVCRRTYQIAWQKERYLSQAAREFRDFLVQSF</sequence>
<dbReference type="PANTHER" id="PTHR30419:SF28">
    <property type="entry name" value="HTH-TYPE TRANSCRIPTIONAL REGULATOR BSDA"/>
    <property type="match status" value="1"/>
</dbReference>
<dbReference type="Pfam" id="PF00126">
    <property type="entry name" value="HTH_1"/>
    <property type="match status" value="1"/>
</dbReference>